<proteinExistence type="predicted"/>
<dbReference type="AlphaFoldDB" id="A0A026VVT9"/>
<protein>
    <recommendedName>
        <fullName evidence="3">HAT C-terminal dimerisation domain-containing protein</fullName>
    </recommendedName>
</protein>
<dbReference type="OMA" id="ADEIPGC"/>
<evidence type="ECO:0000313" key="1">
    <source>
        <dbReference type="EMBL" id="EZA47913.1"/>
    </source>
</evidence>
<sequence>MHILRVCKVSRKSASGTWVVLFVSAVRSLPNSNADPERTFSILTDLKTKKRNKLSPTCVNATCVIKSALKTRGETATSMTITQEHLSRMSSDKLYALFPTKEKSSLTLYAADEIPGCSYK</sequence>
<gene>
    <name evidence="1" type="ORF">X777_15032</name>
</gene>
<dbReference type="Proteomes" id="UP000053097">
    <property type="component" value="Unassembled WGS sequence"/>
</dbReference>
<evidence type="ECO:0008006" key="3">
    <source>
        <dbReference type="Google" id="ProtNLM"/>
    </source>
</evidence>
<evidence type="ECO:0000313" key="2">
    <source>
        <dbReference type="Proteomes" id="UP000053097"/>
    </source>
</evidence>
<name>A0A026VVT9_OOCBI</name>
<reference evidence="1 2" key="1">
    <citation type="journal article" date="2014" name="Curr. Biol.">
        <title>The genome of the clonal raider ant Cerapachys biroi.</title>
        <authorList>
            <person name="Oxley P.R."/>
            <person name="Ji L."/>
            <person name="Fetter-Pruneda I."/>
            <person name="McKenzie S.K."/>
            <person name="Li C."/>
            <person name="Hu H."/>
            <person name="Zhang G."/>
            <person name="Kronauer D.J."/>
        </authorList>
    </citation>
    <scope>NUCLEOTIDE SEQUENCE [LARGE SCALE GENOMIC DNA]</scope>
</reference>
<keyword evidence="2" id="KW-1185">Reference proteome</keyword>
<organism evidence="1 2">
    <name type="scientific">Ooceraea biroi</name>
    <name type="common">Clonal raider ant</name>
    <name type="synonym">Cerapachys biroi</name>
    <dbReference type="NCBI Taxonomy" id="2015173"/>
    <lineage>
        <taxon>Eukaryota</taxon>
        <taxon>Metazoa</taxon>
        <taxon>Ecdysozoa</taxon>
        <taxon>Arthropoda</taxon>
        <taxon>Hexapoda</taxon>
        <taxon>Insecta</taxon>
        <taxon>Pterygota</taxon>
        <taxon>Neoptera</taxon>
        <taxon>Endopterygota</taxon>
        <taxon>Hymenoptera</taxon>
        <taxon>Apocrita</taxon>
        <taxon>Aculeata</taxon>
        <taxon>Formicoidea</taxon>
        <taxon>Formicidae</taxon>
        <taxon>Dorylinae</taxon>
        <taxon>Ooceraea</taxon>
    </lineage>
</organism>
<dbReference type="EMBL" id="KK107748">
    <property type="protein sequence ID" value="EZA47913.1"/>
    <property type="molecule type" value="Genomic_DNA"/>
</dbReference>
<dbReference type="OrthoDB" id="8046116at2759"/>
<accession>A0A026VVT9</accession>